<sequence length="109" mass="11682">MAVPIRPVIVAVALGAVALALVASPRDGKQNEPNPVSPASERNQCEFRVTADLLNVRSGPGTGERVVDTLRNNMLVAATDQTERGFRKLSEGRWASEKFLRAAPGNACR</sequence>
<accession>A0A8J3CFT9</accession>
<dbReference type="Gene3D" id="2.30.30.40">
    <property type="entry name" value="SH3 Domains"/>
    <property type="match status" value="1"/>
</dbReference>
<reference evidence="1" key="1">
    <citation type="journal article" date="2014" name="Int. J. Syst. Evol. Microbiol.">
        <title>Complete genome sequence of Corynebacterium casei LMG S-19264T (=DSM 44701T), isolated from a smear-ripened cheese.</title>
        <authorList>
            <consortium name="US DOE Joint Genome Institute (JGI-PGF)"/>
            <person name="Walter F."/>
            <person name="Albersmeier A."/>
            <person name="Kalinowski J."/>
            <person name="Ruckert C."/>
        </authorList>
    </citation>
    <scope>NUCLEOTIDE SEQUENCE</scope>
    <source>
        <strain evidence="1">CGMCC 4.5737</strain>
    </source>
</reference>
<protein>
    <recommendedName>
        <fullName evidence="3">SH3 domain-containing protein</fullName>
    </recommendedName>
</protein>
<reference evidence="1" key="2">
    <citation type="submission" date="2020-09" db="EMBL/GenBank/DDBJ databases">
        <authorList>
            <person name="Sun Q."/>
            <person name="Zhou Y."/>
        </authorList>
    </citation>
    <scope>NUCLEOTIDE SEQUENCE</scope>
    <source>
        <strain evidence="1">CGMCC 4.5737</strain>
    </source>
</reference>
<evidence type="ECO:0000313" key="2">
    <source>
        <dbReference type="Proteomes" id="UP000637578"/>
    </source>
</evidence>
<evidence type="ECO:0000313" key="1">
    <source>
        <dbReference type="EMBL" id="GGM59255.1"/>
    </source>
</evidence>
<organism evidence="1 2">
    <name type="scientific">Longimycelium tulufanense</name>
    <dbReference type="NCBI Taxonomy" id="907463"/>
    <lineage>
        <taxon>Bacteria</taxon>
        <taxon>Bacillati</taxon>
        <taxon>Actinomycetota</taxon>
        <taxon>Actinomycetes</taxon>
        <taxon>Pseudonocardiales</taxon>
        <taxon>Pseudonocardiaceae</taxon>
        <taxon>Longimycelium</taxon>
    </lineage>
</organism>
<dbReference type="AlphaFoldDB" id="A0A8J3CFT9"/>
<keyword evidence="2" id="KW-1185">Reference proteome</keyword>
<dbReference type="RefSeq" id="WP_189058585.1">
    <property type="nucleotide sequence ID" value="NZ_BMMK01000014.1"/>
</dbReference>
<name>A0A8J3CFT9_9PSEU</name>
<comment type="caution">
    <text evidence="1">The sequence shown here is derived from an EMBL/GenBank/DDBJ whole genome shotgun (WGS) entry which is preliminary data.</text>
</comment>
<dbReference type="Proteomes" id="UP000637578">
    <property type="component" value="Unassembled WGS sequence"/>
</dbReference>
<evidence type="ECO:0008006" key="3">
    <source>
        <dbReference type="Google" id="ProtNLM"/>
    </source>
</evidence>
<dbReference type="EMBL" id="BMMK01000014">
    <property type="protein sequence ID" value="GGM59255.1"/>
    <property type="molecule type" value="Genomic_DNA"/>
</dbReference>
<proteinExistence type="predicted"/>
<gene>
    <name evidence="1" type="ORF">GCM10012275_33030</name>
</gene>